<sequence length="538" mass="62343">MAGEMRQLAQTKIGQAIIAADIKELKSLIASGENVHFKDWKGNNYIHFYGYTPLHVTAAKEDNSCHVADLFVCGADPNMKARPGIFEAVKNHDVTRVLELLHCWCKVDSVKGPLYFEAISTDMPSTITWKILMSHADFSLKDEKGRNAMIYAVDRCNGFIAIDFFKYMLKNGAYIGDRDNTGSTIRDVARFARRIDLVEVIDKYFVDIIRRSDMDTMKKLTVDGYDGMLIKFNYRDSFIYASGNESDEMVKYIEWLPSFQKEVENFHRAIKSESLSKIKTLIASSSSPEMIVNTKDKGFRSPLMIATLFLRPDVVKHLLNIEPPVDINTRDCCNRTAYHYAVMLDTDGEDIQNSLVSAGIDVSLKDVSQKTADDYQQYVHKTEWLKRQRMGKYGLEFELKCVDKYEELRKIIRGKRKGLIHFTESIRLFPYPVAKFPKIYTITRDDEKCDVFMTAIDRAWHLKLNDLAAILTQKQERQLQFIKKFLKRFLKEISFTDVFYAGYISDRNIWKNTTFAFCIHLKSTQIKMTLRKFEKMFL</sequence>
<protein>
    <recommendedName>
        <fullName evidence="4">Ankyrin repeat protein</fullName>
    </recommendedName>
</protein>
<dbReference type="Pfam" id="PF12796">
    <property type="entry name" value="Ank_2"/>
    <property type="match status" value="1"/>
</dbReference>
<dbReference type="PANTHER" id="PTHR24172:SF4">
    <property type="entry name" value="ANK_REP_REGION DOMAIN-CONTAINING PROTEIN"/>
    <property type="match status" value="1"/>
</dbReference>
<dbReference type="Proteomes" id="UP001217089">
    <property type="component" value="Unassembled WGS sequence"/>
</dbReference>
<reference evidence="2 3" key="1">
    <citation type="submission" date="2022-12" db="EMBL/GenBank/DDBJ databases">
        <title>Chromosome-level genome of Tegillarca granosa.</title>
        <authorList>
            <person name="Kim J."/>
        </authorList>
    </citation>
    <scope>NUCLEOTIDE SEQUENCE [LARGE SCALE GENOMIC DNA]</scope>
    <source>
        <strain evidence="2">Teg-2019</strain>
        <tissue evidence="2">Adductor muscle</tissue>
    </source>
</reference>
<dbReference type="InterPro" id="IPR002110">
    <property type="entry name" value="Ankyrin_rpt"/>
</dbReference>
<dbReference type="Gene3D" id="1.25.40.20">
    <property type="entry name" value="Ankyrin repeat-containing domain"/>
    <property type="match status" value="2"/>
</dbReference>
<dbReference type="PANTHER" id="PTHR24172">
    <property type="entry name" value="ANK_REP_REGION DOMAIN-CONTAINING PROTEIN"/>
    <property type="match status" value="1"/>
</dbReference>
<dbReference type="SUPFAM" id="SSF48403">
    <property type="entry name" value="Ankyrin repeat"/>
    <property type="match status" value="1"/>
</dbReference>
<keyword evidence="1" id="KW-0040">ANK repeat</keyword>
<dbReference type="Pfam" id="PF00023">
    <property type="entry name" value="Ank"/>
    <property type="match status" value="1"/>
</dbReference>
<comment type="caution">
    <text evidence="2">The sequence shown here is derived from an EMBL/GenBank/DDBJ whole genome shotgun (WGS) entry which is preliminary data.</text>
</comment>
<keyword evidence="3" id="KW-1185">Reference proteome</keyword>
<dbReference type="InterPro" id="IPR036770">
    <property type="entry name" value="Ankyrin_rpt-contain_sf"/>
</dbReference>
<gene>
    <name evidence="2" type="ORF">KUTeg_002164</name>
</gene>
<dbReference type="SMART" id="SM00248">
    <property type="entry name" value="ANK"/>
    <property type="match status" value="5"/>
</dbReference>
<organism evidence="2 3">
    <name type="scientific">Tegillarca granosa</name>
    <name type="common">Malaysian cockle</name>
    <name type="synonym">Anadara granosa</name>
    <dbReference type="NCBI Taxonomy" id="220873"/>
    <lineage>
        <taxon>Eukaryota</taxon>
        <taxon>Metazoa</taxon>
        <taxon>Spiralia</taxon>
        <taxon>Lophotrochozoa</taxon>
        <taxon>Mollusca</taxon>
        <taxon>Bivalvia</taxon>
        <taxon>Autobranchia</taxon>
        <taxon>Pteriomorphia</taxon>
        <taxon>Arcoida</taxon>
        <taxon>Arcoidea</taxon>
        <taxon>Arcidae</taxon>
        <taxon>Tegillarca</taxon>
    </lineage>
</organism>
<dbReference type="PROSITE" id="PS50088">
    <property type="entry name" value="ANK_REPEAT"/>
    <property type="match status" value="1"/>
</dbReference>
<feature type="repeat" description="ANK" evidence="1">
    <location>
        <begin position="49"/>
        <end position="82"/>
    </location>
</feature>
<accession>A0ABQ9FX52</accession>
<evidence type="ECO:0008006" key="4">
    <source>
        <dbReference type="Google" id="ProtNLM"/>
    </source>
</evidence>
<evidence type="ECO:0000256" key="1">
    <source>
        <dbReference type="PROSITE-ProRule" id="PRU00023"/>
    </source>
</evidence>
<name>A0ABQ9FX52_TEGGR</name>
<evidence type="ECO:0000313" key="3">
    <source>
        <dbReference type="Proteomes" id="UP001217089"/>
    </source>
</evidence>
<evidence type="ECO:0000313" key="2">
    <source>
        <dbReference type="EMBL" id="KAJ8320577.1"/>
    </source>
</evidence>
<proteinExistence type="predicted"/>
<dbReference type="EMBL" id="JARBDR010000141">
    <property type="protein sequence ID" value="KAJ8320577.1"/>
    <property type="molecule type" value="Genomic_DNA"/>
</dbReference>